<dbReference type="SUPFAM" id="SSF46689">
    <property type="entry name" value="Homeodomain-like"/>
    <property type="match status" value="1"/>
</dbReference>
<dbReference type="Gene3D" id="2.60.120.10">
    <property type="entry name" value="Jelly Rolls"/>
    <property type="match status" value="1"/>
</dbReference>
<sequence length="263" mass="30521">MSEKIILPPMDFPIQLSESYPVKVIFRRHIAQNHVCQHSHPWAQLIFTEQGVVRIWSENTVFTLPPHYAVYIPANTPHSVDIIESADLYVVCLSALNESLRCYSIFVRPLLKALLMSLTQEQHHNDEYYALTMPLILYEIRYAPQFSLGIMMPKDKRLYHCCEKLLKQPDLQQTLADLTLQAGASISTLQRLFKRELHCSFSTWRKQALLSQAIVLFEKGESLSQIALALGYKGQSAFSYMFRQLLGMPPRQFFTWRIQENKK</sequence>
<evidence type="ECO:0000313" key="6">
    <source>
        <dbReference type="Proteomes" id="UP000295763"/>
    </source>
</evidence>
<dbReference type="GO" id="GO:0043565">
    <property type="term" value="F:sequence-specific DNA binding"/>
    <property type="evidence" value="ECO:0007669"/>
    <property type="project" value="InterPro"/>
</dbReference>
<evidence type="ECO:0000256" key="2">
    <source>
        <dbReference type="ARBA" id="ARBA00023125"/>
    </source>
</evidence>
<dbReference type="Proteomes" id="UP000295763">
    <property type="component" value="Unassembled WGS sequence"/>
</dbReference>
<keyword evidence="3" id="KW-0804">Transcription</keyword>
<dbReference type="PANTHER" id="PTHR11019:SF159">
    <property type="entry name" value="TRANSCRIPTIONAL REGULATOR-RELATED"/>
    <property type="match status" value="1"/>
</dbReference>
<dbReference type="PROSITE" id="PS00041">
    <property type="entry name" value="HTH_ARAC_FAMILY_1"/>
    <property type="match status" value="1"/>
</dbReference>
<comment type="caution">
    <text evidence="5">The sequence shown here is derived from an EMBL/GenBank/DDBJ whole genome shotgun (WGS) entry which is preliminary data.</text>
</comment>
<dbReference type="SMART" id="SM00342">
    <property type="entry name" value="HTH_ARAC"/>
    <property type="match status" value="1"/>
</dbReference>
<dbReference type="OrthoDB" id="9804543at2"/>
<dbReference type="InterPro" id="IPR011051">
    <property type="entry name" value="RmlC_Cupin_sf"/>
</dbReference>
<gene>
    <name evidence="5" type="ORF">EDC44_102110</name>
</gene>
<dbReference type="EMBL" id="SLYB01000002">
    <property type="protein sequence ID" value="TCP97306.1"/>
    <property type="molecule type" value="Genomic_DNA"/>
</dbReference>
<dbReference type="RefSeq" id="WP_131974744.1">
    <property type="nucleotide sequence ID" value="NZ_SLYB01000002.1"/>
</dbReference>
<keyword evidence="2" id="KW-0238">DNA-binding</keyword>
<dbReference type="PANTHER" id="PTHR11019">
    <property type="entry name" value="HTH-TYPE TRANSCRIPTIONAL REGULATOR NIMR"/>
    <property type="match status" value="1"/>
</dbReference>
<accession>A0A4R2T730</accession>
<dbReference type="AlphaFoldDB" id="A0A4R2T730"/>
<feature type="domain" description="HTH araC/xylS-type" evidence="4">
    <location>
        <begin position="156"/>
        <end position="256"/>
    </location>
</feature>
<dbReference type="GO" id="GO:0003700">
    <property type="term" value="F:DNA-binding transcription factor activity"/>
    <property type="evidence" value="ECO:0007669"/>
    <property type="project" value="InterPro"/>
</dbReference>
<evidence type="ECO:0000256" key="1">
    <source>
        <dbReference type="ARBA" id="ARBA00023015"/>
    </source>
</evidence>
<evidence type="ECO:0000313" key="5">
    <source>
        <dbReference type="EMBL" id="TCP97306.1"/>
    </source>
</evidence>
<dbReference type="InterPro" id="IPR014710">
    <property type="entry name" value="RmlC-like_jellyroll"/>
</dbReference>
<dbReference type="InterPro" id="IPR018060">
    <property type="entry name" value="HTH_AraC"/>
</dbReference>
<protein>
    <submittedName>
        <fullName evidence="5">AraC family transcriptional regulator</fullName>
    </submittedName>
</protein>
<evidence type="ECO:0000259" key="4">
    <source>
        <dbReference type="PROSITE" id="PS01124"/>
    </source>
</evidence>
<keyword evidence="6" id="KW-1185">Reference proteome</keyword>
<dbReference type="SUPFAM" id="SSF51182">
    <property type="entry name" value="RmlC-like cupins"/>
    <property type="match status" value="1"/>
</dbReference>
<dbReference type="Gene3D" id="1.10.10.60">
    <property type="entry name" value="Homeodomain-like"/>
    <property type="match status" value="2"/>
</dbReference>
<evidence type="ECO:0000256" key="3">
    <source>
        <dbReference type="ARBA" id="ARBA00023163"/>
    </source>
</evidence>
<proteinExistence type="predicted"/>
<dbReference type="Pfam" id="PF12833">
    <property type="entry name" value="HTH_18"/>
    <property type="match status" value="1"/>
</dbReference>
<organism evidence="5 6">
    <name type="scientific">Cricetibacter osteomyelitidis</name>
    <dbReference type="NCBI Taxonomy" id="1521931"/>
    <lineage>
        <taxon>Bacteria</taxon>
        <taxon>Pseudomonadati</taxon>
        <taxon>Pseudomonadota</taxon>
        <taxon>Gammaproteobacteria</taxon>
        <taxon>Pasteurellales</taxon>
        <taxon>Pasteurellaceae</taxon>
        <taxon>Cricetibacter</taxon>
    </lineage>
</organism>
<dbReference type="PROSITE" id="PS01124">
    <property type="entry name" value="HTH_ARAC_FAMILY_2"/>
    <property type="match status" value="1"/>
</dbReference>
<keyword evidence="1" id="KW-0805">Transcription regulation</keyword>
<dbReference type="Pfam" id="PF07883">
    <property type="entry name" value="Cupin_2"/>
    <property type="match status" value="1"/>
</dbReference>
<dbReference type="InterPro" id="IPR013096">
    <property type="entry name" value="Cupin_2"/>
</dbReference>
<dbReference type="InterPro" id="IPR018062">
    <property type="entry name" value="HTH_AraC-typ_CS"/>
</dbReference>
<reference evidence="5 6" key="1">
    <citation type="submission" date="2019-03" db="EMBL/GenBank/DDBJ databases">
        <title>Genomic Encyclopedia of Type Strains, Phase IV (KMG-IV): sequencing the most valuable type-strain genomes for metagenomic binning, comparative biology and taxonomic classification.</title>
        <authorList>
            <person name="Goeker M."/>
        </authorList>
    </citation>
    <scope>NUCLEOTIDE SEQUENCE [LARGE SCALE GENOMIC DNA]</scope>
    <source>
        <strain evidence="5 6">DSM 28404</strain>
    </source>
</reference>
<dbReference type="InterPro" id="IPR009057">
    <property type="entry name" value="Homeodomain-like_sf"/>
</dbReference>
<name>A0A4R2T730_9PAST</name>